<proteinExistence type="predicted"/>
<dbReference type="EMBL" id="JQAN02000014">
    <property type="protein sequence ID" value="PPD57358.1"/>
    <property type="molecule type" value="Genomic_DNA"/>
</dbReference>
<organism evidence="3 4">
    <name type="scientific">Dehalogenimonas etheniformans</name>
    <dbReference type="NCBI Taxonomy" id="1536648"/>
    <lineage>
        <taxon>Bacteria</taxon>
        <taxon>Bacillati</taxon>
        <taxon>Chloroflexota</taxon>
        <taxon>Dehalococcoidia</taxon>
        <taxon>Dehalococcoidales</taxon>
        <taxon>Dehalococcoidaceae</taxon>
        <taxon>Dehalogenimonas</taxon>
    </lineage>
</organism>
<accession>A0A2P5P4Y3</accession>
<dbReference type="NCBIfam" id="TIGR04272">
    <property type="entry name" value="cxxc_cxxc_Mbark"/>
    <property type="match status" value="1"/>
</dbReference>
<feature type="domain" description="Probable zinc-binding" evidence="1">
    <location>
        <begin position="6"/>
        <end position="50"/>
    </location>
</feature>
<gene>
    <name evidence="3" type="ORF">JP09_009975</name>
</gene>
<evidence type="ECO:0000313" key="4">
    <source>
        <dbReference type="Proteomes" id="UP000235653"/>
    </source>
</evidence>
<dbReference type="RefSeq" id="WP_102331554.1">
    <property type="nucleotide sequence ID" value="NZ_CP058566.2"/>
</dbReference>
<comment type="caution">
    <text evidence="3">The sequence shown here is derived from an EMBL/GenBank/DDBJ whole genome shotgun (WGS) entry which is preliminary data.</text>
</comment>
<feature type="domain" description="CxxC-x17-CxxC" evidence="2">
    <location>
        <begin position="67"/>
        <end position="101"/>
    </location>
</feature>
<reference evidence="3 4" key="1">
    <citation type="journal article" date="2017" name="ISME J.">
        <title>Grape pomace compost harbors organohalide-respiring Dehalogenimonas species with novel reductive dehalogenase genes.</title>
        <authorList>
            <person name="Yang Y."/>
            <person name="Higgins S.A."/>
            <person name="Yan J."/>
            <person name="Simsir B."/>
            <person name="Chourey K."/>
            <person name="Iyer R."/>
            <person name="Hettich R.L."/>
            <person name="Baldwin B."/>
            <person name="Ogles D.M."/>
            <person name="Loffler F.E."/>
        </authorList>
    </citation>
    <scope>NUCLEOTIDE SEQUENCE [LARGE SCALE GENOMIC DNA]</scope>
    <source>
        <strain evidence="3 4">GP</strain>
    </source>
</reference>
<dbReference type="Proteomes" id="UP000235653">
    <property type="component" value="Unassembled WGS sequence"/>
</dbReference>
<name>A0A2P5P4Y3_9CHLR</name>
<dbReference type="InterPro" id="IPR025306">
    <property type="entry name" value="Zn-bnd_dom_prob"/>
</dbReference>
<dbReference type="AlphaFoldDB" id="A0A2P5P4Y3"/>
<dbReference type="Pfam" id="PF13451">
    <property type="entry name" value="zf_Tbcl"/>
    <property type="match status" value="1"/>
</dbReference>
<evidence type="ECO:0000259" key="2">
    <source>
        <dbReference type="Pfam" id="PF23477"/>
    </source>
</evidence>
<evidence type="ECO:0000259" key="1">
    <source>
        <dbReference type="Pfam" id="PF13451"/>
    </source>
</evidence>
<sequence>MSFQTKSIPCCDCGVNFEFSATEQEFYQSKGFVNDPKRCPTCRTARKTERGGNTGNSTSYNNIYVPRQMYPAVCSDCGKSTQVPFEPRNGKPVYCSDCYRKVSANR</sequence>
<dbReference type="InterPro" id="IPR026363">
    <property type="entry name" value="CxxC-x17-CxxC_dom"/>
</dbReference>
<keyword evidence="4" id="KW-1185">Reference proteome</keyword>
<dbReference type="Pfam" id="PF23477">
    <property type="entry name" value="zf_Tbcl_2"/>
    <property type="match status" value="1"/>
</dbReference>
<protein>
    <submittedName>
        <fullName evidence="3">Zinc-binding protein</fullName>
    </submittedName>
</protein>
<dbReference type="OrthoDB" id="5505402at2"/>
<evidence type="ECO:0000313" key="3">
    <source>
        <dbReference type="EMBL" id="PPD57358.1"/>
    </source>
</evidence>